<evidence type="ECO:0000313" key="3">
    <source>
        <dbReference type="Proteomes" id="UP000292685"/>
    </source>
</evidence>
<dbReference type="SUPFAM" id="SSF53474">
    <property type="entry name" value="alpha/beta-Hydrolases"/>
    <property type="match status" value="1"/>
</dbReference>
<dbReference type="InterPro" id="IPR000073">
    <property type="entry name" value="AB_hydrolase_1"/>
</dbReference>
<accession>A0A4Q8AEI2</accession>
<sequence>MDVILIPGFWLDGASWNPVTRDLEAAGHRTLAMTLPGKESPIASRHGIGLRDHVNAVVDVLDSIDAPAVLVGHSGGAAIIQAAADARPGRVAHLIYVDAVPLPDGGVINDELPAVGCSIPLPGWEVFDDADLTDLSDELRQEFRRMAVPEPALVASEPQSVRNDARFEIPATVIACEFSAAQIRSWMEAGAPFTSELAQIKDLSIKELPTGHWPQLTRPAELGRLLADVVG</sequence>
<dbReference type="Pfam" id="PF12697">
    <property type="entry name" value="Abhydrolase_6"/>
    <property type="match status" value="1"/>
</dbReference>
<dbReference type="InterPro" id="IPR029058">
    <property type="entry name" value="AB_hydrolase_fold"/>
</dbReference>
<feature type="domain" description="AB hydrolase-1" evidence="1">
    <location>
        <begin position="3"/>
        <end position="222"/>
    </location>
</feature>
<dbReference type="EMBL" id="SHLA01000001">
    <property type="protein sequence ID" value="RZU62221.1"/>
    <property type="molecule type" value="Genomic_DNA"/>
</dbReference>
<dbReference type="Proteomes" id="UP000292685">
    <property type="component" value="Unassembled WGS sequence"/>
</dbReference>
<dbReference type="AlphaFoldDB" id="A0A4Q8AEI2"/>
<dbReference type="PANTHER" id="PTHR37017:SF11">
    <property type="entry name" value="ESTERASE_LIPASE_THIOESTERASE DOMAIN-CONTAINING PROTEIN"/>
    <property type="match status" value="1"/>
</dbReference>
<evidence type="ECO:0000313" key="2">
    <source>
        <dbReference type="EMBL" id="RZU62221.1"/>
    </source>
</evidence>
<keyword evidence="3" id="KW-1185">Reference proteome</keyword>
<proteinExistence type="predicted"/>
<dbReference type="PANTHER" id="PTHR37017">
    <property type="entry name" value="AB HYDROLASE-1 DOMAIN-CONTAINING PROTEIN-RELATED"/>
    <property type="match status" value="1"/>
</dbReference>
<protein>
    <submittedName>
        <fullName evidence="2">Pimeloyl-ACP methyl ester carboxylesterase</fullName>
    </submittedName>
</protein>
<dbReference type="GO" id="GO:0003824">
    <property type="term" value="F:catalytic activity"/>
    <property type="evidence" value="ECO:0007669"/>
    <property type="project" value="UniProtKB-ARBA"/>
</dbReference>
<gene>
    <name evidence="2" type="ORF">EV380_1812</name>
</gene>
<reference evidence="2 3" key="1">
    <citation type="submission" date="2019-02" db="EMBL/GenBank/DDBJ databases">
        <title>Sequencing the genomes of 1000 actinobacteria strains.</title>
        <authorList>
            <person name="Klenk H.-P."/>
        </authorList>
    </citation>
    <scope>NUCLEOTIDE SEQUENCE [LARGE SCALE GENOMIC DNA]</scope>
    <source>
        <strain evidence="2 3">DSM 17364</strain>
    </source>
</reference>
<dbReference type="Gene3D" id="3.40.50.1820">
    <property type="entry name" value="alpha/beta hydrolase"/>
    <property type="match status" value="1"/>
</dbReference>
<evidence type="ECO:0000259" key="1">
    <source>
        <dbReference type="Pfam" id="PF12697"/>
    </source>
</evidence>
<dbReference type="OrthoDB" id="9773549at2"/>
<organism evidence="2 3">
    <name type="scientific">Zhihengliuella halotolerans</name>
    <dbReference type="NCBI Taxonomy" id="370736"/>
    <lineage>
        <taxon>Bacteria</taxon>
        <taxon>Bacillati</taxon>
        <taxon>Actinomycetota</taxon>
        <taxon>Actinomycetes</taxon>
        <taxon>Micrococcales</taxon>
        <taxon>Micrococcaceae</taxon>
        <taxon>Zhihengliuella</taxon>
    </lineage>
</organism>
<comment type="caution">
    <text evidence="2">The sequence shown here is derived from an EMBL/GenBank/DDBJ whole genome shotgun (WGS) entry which is preliminary data.</text>
</comment>
<name>A0A4Q8AEI2_9MICC</name>
<dbReference type="InterPro" id="IPR052897">
    <property type="entry name" value="Sec-Metab_Biosynth_Hydrolase"/>
</dbReference>
<dbReference type="RefSeq" id="WP_130450809.1">
    <property type="nucleotide sequence ID" value="NZ_SHLA01000001.1"/>
</dbReference>